<dbReference type="Pfam" id="PF04402">
    <property type="entry name" value="SIMPL"/>
    <property type="match status" value="1"/>
</dbReference>
<dbReference type="RefSeq" id="WP_371840340.1">
    <property type="nucleotide sequence ID" value="NZ_JBGMEK010000050.1"/>
</dbReference>
<dbReference type="EMBL" id="JBGMEK010000050">
    <property type="protein sequence ID" value="MFA0812647.1"/>
    <property type="molecule type" value="Genomic_DNA"/>
</dbReference>
<dbReference type="InterPro" id="IPR007497">
    <property type="entry name" value="SIMPL/DUF541"/>
</dbReference>
<protein>
    <submittedName>
        <fullName evidence="1">SIMPL domain-containing protein</fullName>
    </submittedName>
</protein>
<evidence type="ECO:0000313" key="2">
    <source>
        <dbReference type="Proteomes" id="UP001569428"/>
    </source>
</evidence>
<reference evidence="1 2" key="1">
    <citation type="submission" date="2024-08" db="EMBL/GenBank/DDBJ databases">
        <authorList>
            <person name="Ishaq N."/>
        </authorList>
    </citation>
    <scope>NUCLEOTIDE SEQUENCE [LARGE SCALE GENOMIC DNA]</scope>
    <source>
        <strain evidence="1 2">DSM 18651</strain>
    </source>
</reference>
<name>A0ABV4P327_9GAMM</name>
<proteinExistence type="predicted"/>
<dbReference type="InterPro" id="IPR052022">
    <property type="entry name" value="26kDa_periplasmic_antigen"/>
</dbReference>
<dbReference type="Proteomes" id="UP001569428">
    <property type="component" value="Unassembled WGS sequence"/>
</dbReference>
<comment type="caution">
    <text evidence="1">The sequence shown here is derived from an EMBL/GenBank/DDBJ whole genome shotgun (WGS) entry which is preliminary data.</text>
</comment>
<keyword evidence="2" id="KW-1185">Reference proteome</keyword>
<accession>A0ABV4P327</accession>
<dbReference type="Gene3D" id="3.30.70.2970">
    <property type="entry name" value="Protein of unknown function (DUF541), domain 2"/>
    <property type="match status" value="1"/>
</dbReference>
<sequence length="215" mass="24100">MSKCQNQSIPSTEHIVVTGSSTIEVKPDLAIISVSIQKADNLMVEAKANVDERTYNLINYLKSVGVRERDINTSKLRIAPNREYRNGEYIEKDYKIDRDLTIKLRDLAKYDEVLERLVQIPIDKVPNIKMEISNRKGVAECAIREAIENAKSEAKLIAELMSVKLGPIYSISNAWSSDKSSIGAAVSRANYNESSFEPGTIEINGGIEVVYYLEK</sequence>
<gene>
    <name evidence="1" type="ORF">ACCI49_17165</name>
</gene>
<dbReference type="Gene3D" id="3.30.110.170">
    <property type="entry name" value="Protein of unknown function (DUF541), domain 1"/>
    <property type="match status" value="1"/>
</dbReference>
<evidence type="ECO:0000313" key="1">
    <source>
        <dbReference type="EMBL" id="MFA0812647.1"/>
    </source>
</evidence>
<organism evidence="1 2">
    <name type="scientific">Microbulbifer epialgicus</name>
    <dbReference type="NCBI Taxonomy" id="393907"/>
    <lineage>
        <taxon>Bacteria</taxon>
        <taxon>Pseudomonadati</taxon>
        <taxon>Pseudomonadota</taxon>
        <taxon>Gammaproteobacteria</taxon>
        <taxon>Cellvibrionales</taxon>
        <taxon>Microbulbiferaceae</taxon>
        <taxon>Microbulbifer</taxon>
    </lineage>
</organism>
<dbReference type="PANTHER" id="PTHR34387">
    <property type="entry name" value="SLR1258 PROTEIN"/>
    <property type="match status" value="1"/>
</dbReference>
<dbReference type="PANTHER" id="PTHR34387:SF2">
    <property type="entry name" value="SLR1258 PROTEIN"/>
    <property type="match status" value="1"/>
</dbReference>